<evidence type="ECO:0000313" key="2">
    <source>
        <dbReference type="EMBL" id="KTC67827.1"/>
    </source>
</evidence>
<protein>
    <submittedName>
        <fullName evidence="2">Uncharacterized protein</fullName>
    </submittedName>
</protein>
<feature type="region of interest" description="Disordered" evidence="1">
    <location>
        <begin position="19"/>
        <end position="54"/>
    </location>
</feature>
<keyword evidence="3" id="KW-1185">Reference proteome</keyword>
<evidence type="ECO:0000256" key="1">
    <source>
        <dbReference type="SAM" id="MobiDB-lite"/>
    </source>
</evidence>
<comment type="caution">
    <text evidence="2">The sequence shown here is derived from an EMBL/GenBank/DDBJ whole genome shotgun (WGS) entry which is preliminary data.</text>
</comment>
<dbReference type="OrthoDB" id="5652674at2"/>
<feature type="compositionally biased region" description="Polar residues" evidence="1">
    <location>
        <begin position="29"/>
        <end position="38"/>
    </location>
</feature>
<evidence type="ECO:0000313" key="3">
    <source>
        <dbReference type="Proteomes" id="UP000054695"/>
    </source>
</evidence>
<accession>A0A0W0R9T8</accession>
<dbReference type="RefSeq" id="WP_058460980.1">
    <property type="nucleotide sequence ID" value="NZ_CAAAIY010000038.1"/>
</dbReference>
<reference evidence="2 3" key="1">
    <citation type="submission" date="2015-11" db="EMBL/GenBank/DDBJ databases">
        <title>Genomic analysis of 38 Legionella species identifies large and diverse effector repertoires.</title>
        <authorList>
            <person name="Burstein D."/>
            <person name="Amaro F."/>
            <person name="Zusman T."/>
            <person name="Lifshitz Z."/>
            <person name="Cohen O."/>
            <person name="Gilbert J.A."/>
            <person name="Pupko T."/>
            <person name="Shuman H.A."/>
            <person name="Segal G."/>
        </authorList>
    </citation>
    <scope>NUCLEOTIDE SEQUENCE [LARGE SCALE GENOMIC DNA]</scope>
    <source>
        <strain evidence="2 3">WIGA</strain>
    </source>
</reference>
<dbReference type="PATRIC" id="fig|447.4.peg.3714"/>
<name>A0A0W0R9T8_LEGBO</name>
<organism evidence="2 3">
    <name type="scientific">Legionella bozemanae</name>
    <name type="common">Fluoribacter bozemanae</name>
    <dbReference type="NCBI Taxonomy" id="447"/>
    <lineage>
        <taxon>Bacteria</taxon>
        <taxon>Pseudomonadati</taxon>
        <taxon>Pseudomonadota</taxon>
        <taxon>Gammaproteobacteria</taxon>
        <taxon>Legionellales</taxon>
        <taxon>Legionellaceae</taxon>
        <taxon>Legionella</taxon>
    </lineage>
</organism>
<feature type="compositionally biased region" description="Basic and acidic residues" evidence="1">
    <location>
        <begin position="41"/>
        <end position="54"/>
    </location>
</feature>
<dbReference type="AlphaFoldDB" id="A0A0W0R9T8"/>
<dbReference type="Proteomes" id="UP000054695">
    <property type="component" value="Unassembled WGS sequence"/>
</dbReference>
<gene>
    <name evidence="2" type="ORF">Lboz_3470</name>
</gene>
<sequence>MPNLEDVLKERNKKKFVKKSYRPWDLSGDNGTTTNDAPNNADEKSSVPEQSREMDNSFQLLEFRHEKPDLDIDLGNNEVTIEKQQDNNSVPIENNIGSNKIVPQASIRYQIDSTIDATSLYNRILRLTGIQKSILNFIADVCTIRNSLETGPIETITIATWSKTTIGTVKTSLNRLIKNGLIIRNMGKKARMGYLNLGLTEEVFDTILEQRQKYNNISNSAEFITAFRYQLDNNVPNNSNNILKNTTTKKIEVTIPEEWQKIDFEPLIHIGFSKTQIKQLVERNEPDVVQESINHFAYGLDNNPKYKKYEDPLTVLMGVLRKGQGWFEKDYRSPKEIAMQQLLEMRKAQTERQKQLEEETFKWALNNWHENLSSDEIEKIAPNNRKNGDITPQSAKLSLHFKENVWPKLKKELIPN</sequence>
<dbReference type="EMBL" id="LNXU01000057">
    <property type="protein sequence ID" value="KTC67827.1"/>
    <property type="molecule type" value="Genomic_DNA"/>
</dbReference>
<proteinExistence type="predicted"/>